<dbReference type="GO" id="GO:0008270">
    <property type="term" value="F:zinc ion binding"/>
    <property type="evidence" value="ECO:0007669"/>
    <property type="project" value="UniProtKB-KW"/>
</dbReference>
<dbReference type="PANTHER" id="PTHR37984:SF5">
    <property type="entry name" value="PROTEIN NYNRIN-LIKE"/>
    <property type="match status" value="1"/>
</dbReference>
<dbReference type="VEuPathDB" id="MicrosporidiaDB:M153_2940005833"/>
<feature type="coiled-coil region" evidence="2">
    <location>
        <begin position="88"/>
        <end position="129"/>
    </location>
</feature>
<dbReference type="PROSITE" id="PS50158">
    <property type="entry name" value="ZF_CCHC"/>
    <property type="match status" value="1"/>
</dbReference>
<keyword evidence="1" id="KW-0863">Zinc-finger</keyword>
<dbReference type="SUPFAM" id="SSF56672">
    <property type="entry name" value="DNA/RNA polymerases"/>
    <property type="match status" value="1"/>
</dbReference>
<evidence type="ECO:0000256" key="2">
    <source>
        <dbReference type="SAM" id="Coils"/>
    </source>
</evidence>
<dbReference type="EMBL" id="LGUB01000093">
    <property type="protein sequence ID" value="KRH94333.1"/>
    <property type="molecule type" value="Genomic_DNA"/>
</dbReference>
<name>A0A0R0LYE8_9MICR</name>
<evidence type="ECO:0000259" key="3">
    <source>
        <dbReference type="PROSITE" id="PS50158"/>
    </source>
</evidence>
<dbReference type="GO" id="GO:0003676">
    <property type="term" value="F:nucleic acid binding"/>
    <property type="evidence" value="ECO:0007669"/>
    <property type="project" value="InterPro"/>
</dbReference>
<comment type="caution">
    <text evidence="4">The sequence shown here is derived from an EMBL/GenBank/DDBJ whole genome shotgun (WGS) entry which is preliminary data.</text>
</comment>
<sequence>MKEKYYMASTAIRGDQEAPDSQVTVKKCVEEAEYLCFEAKLSDGGSELTLQEGIKRASMDLKIQIMKTFKNQRNHPILFEDVIEYMKIEHERLTKEKMAQEKVELERKIEDLEREVKFTKMRMSGFSQERRKQKCYRCGELGHISRFCNSKEVKDKFEYFSILSPGKSEKRRHFDSRSGIPELEDLIESFPNVFKNLDRPVELSPIEKCSIITDEGKIIVKKGATVPQAKVKQAEEYLMSLIDRKILRRSNSQWRNPIRFIEKPDGKLRLVSNLVALNDIVKKDSYTIPVMRDIYGNNGIKMADCYRLKRSLLLHRKRRKRQM</sequence>
<dbReference type="Pfam" id="PF00098">
    <property type="entry name" value="zf-CCHC"/>
    <property type="match status" value="1"/>
</dbReference>
<dbReference type="InterPro" id="IPR050951">
    <property type="entry name" value="Retrovirus_Pol_polyprotein"/>
</dbReference>
<dbReference type="SMART" id="SM00343">
    <property type="entry name" value="ZnF_C2HC"/>
    <property type="match status" value="1"/>
</dbReference>
<keyword evidence="2" id="KW-0175">Coiled coil</keyword>
<gene>
    <name evidence="4" type="ORF">M153_2940005833</name>
</gene>
<dbReference type="InterPro" id="IPR001878">
    <property type="entry name" value="Znf_CCHC"/>
</dbReference>
<dbReference type="Gene3D" id="4.10.60.10">
    <property type="entry name" value="Zinc finger, CCHC-type"/>
    <property type="match status" value="1"/>
</dbReference>
<dbReference type="SUPFAM" id="SSF57756">
    <property type="entry name" value="Retrovirus zinc finger-like domains"/>
    <property type="match status" value="1"/>
</dbReference>
<proteinExistence type="predicted"/>
<reference evidence="4 5" key="1">
    <citation type="submission" date="2015-07" db="EMBL/GenBank/DDBJ databases">
        <title>The genome of Pseudoloma neurophilia, a relevant intracellular parasite of the zebrafish.</title>
        <authorList>
            <person name="Ndikumana S."/>
            <person name="Pelin A."/>
            <person name="Sanders J."/>
            <person name="Corradi N."/>
        </authorList>
    </citation>
    <scope>NUCLEOTIDE SEQUENCE [LARGE SCALE GENOMIC DNA]</scope>
    <source>
        <strain evidence="4 5">MK1</strain>
    </source>
</reference>
<dbReference type="Gene3D" id="3.10.10.10">
    <property type="entry name" value="HIV Type 1 Reverse Transcriptase, subunit A, domain 1"/>
    <property type="match status" value="1"/>
</dbReference>
<keyword evidence="5" id="KW-1185">Reference proteome</keyword>
<keyword evidence="1" id="KW-0479">Metal-binding</keyword>
<dbReference type="AlphaFoldDB" id="A0A0R0LYE8"/>
<dbReference type="InterPro" id="IPR036875">
    <property type="entry name" value="Znf_CCHC_sf"/>
</dbReference>
<feature type="domain" description="CCHC-type" evidence="3">
    <location>
        <begin position="134"/>
        <end position="148"/>
    </location>
</feature>
<dbReference type="Proteomes" id="UP000051530">
    <property type="component" value="Unassembled WGS sequence"/>
</dbReference>
<protein>
    <submittedName>
        <fullName evidence="4">Pol polyprotein</fullName>
    </submittedName>
</protein>
<organism evidence="4 5">
    <name type="scientific">Pseudoloma neurophilia</name>
    <dbReference type="NCBI Taxonomy" id="146866"/>
    <lineage>
        <taxon>Eukaryota</taxon>
        <taxon>Fungi</taxon>
        <taxon>Fungi incertae sedis</taxon>
        <taxon>Microsporidia</taxon>
        <taxon>Pseudoloma</taxon>
    </lineage>
</organism>
<keyword evidence="1" id="KW-0862">Zinc</keyword>
<dbReference type="InterPro" id="IPR043502">
    <property type="entry name" value="DNA/RNA_pol_sf"/>
</dbReference>
<dbReference type="PANTHER" id="PTHR37984">
    <property type="entry name" value="PROTEIN CBG26694"/>
    <property type="match status" value="1"/>
</dbReference>
<evidence type="ECO:0000313" key="5">
    <source>
        <dbReference type="Proteomes" id="UP000051530"/>
    </source>
</evidence>
<accession>A0A0R0LYE8</accession>
<evidence type="ECO:0000256" key="1">
    <source>
        <dbReference type="PROSITE-ProRule" id="PRU00047"/>
    </source>
</evidence>
<evidence type="ECO:0000313" key="4">
    <source>
        <dbReference type="EMBL" id="KRH94333.1"/>
    </source>
</evidence>